<dbReference type="SUPFAM" id="SSF55068">
    <property type="entry name" value="Peptide methionine sulfoxide reductase"/>
    <property type="match status" value="1"/>
</dbReference>
<dbReference type="NCBIfam" id="TIGR00401">
    <property type="entry name" value="msrA"/>
    <property type="match status" value="1"/>
</dbReference>
<organism evidence="4">
    <name type="scientific">gut metagenome</name>
    <dbReference type="NCBI Taxonomy" id="749906"/>
    <lineage>
        <taxon>unclassified sequences</taxon>
        <taxon>metagenomes</taxon>
        <taxon>organismal metagenomes</taxon>
    </lineage>
</organism>
<keyword evidence="2" id="KW-0560">Oxidoreductase</keyword>
<dbReference type="HAMAP" id="MF_01401">
    <property type="entry name" value="MsrA"/>
    <property type="match status" value="1"/>
</dbReference>
<dbReference type="GO" id="GO:0008113">
    <property type="term" value="F:peptide-methionine (S)-S-oxide reductase activity"/>
    <property type="evidence" value="ECO:0007669"/>
    <property type="project" value="UniProtKB-EC"/>
</dbReference>
<evidence type="ECO:0000256" key="2">
    <source>
        <dbReference type="ARBA" id="ARBA00023002"/>
    </source>
</evidence>
<dbReference type="AlphaFoldDB" id="J9CX93"/>
<dbReference type="InterPro" id="IPR036509">
    <property type="entry name" value="Met_Sox_Rdtase_MsrA_sf"/>
</dbReference>
<evidence type="ECO:0000259" key="3">
    <source>
        <dbReference type="Pfam" id="PF01625"/>
    </source>
</evidence>
<dbReference type="Pfam" id="PF01625">
    <property type="entry name" value="PMSR"/>
    <property type="match status" value="1"/>
</dbReference>
<dbReference type="EMBL" id="AMCI01001658">
    <property type="protein sequence ID" value="EJX04881.1"/>
    <property type="molecule type" value="Genomic_DNA"/>
</dbReference>
<dbReference type="InterPro" id="IPR002569">
    <property type="entry name" value="Met_Sox_Rdtase_MsrA_dom"/>
</dbReference>
<feature type="domain" description="Peptide methionine sulphoxide reductase MsrA" evidence="3">
    <location>
        <begin position="5"/>
        <end position="155"/>
    </location>
</feature>
<gene>
    <name evidence="4" type="ORF">EVA_07007</name>
</gene>
<protein>
    <recommendedName>
        <fullName evidence="1">peptide-methionine (S)-S-oxide reductase</fullName>
        <ecNumber evidence="1">1.8.4.11</ecNumber>
    </recommendedName>
</protein>
<dbReference type="Gene3D" id="3.30.1060.10">
    <property type="entry name" value="Peptide methionine sulphoxide reductase MsrA"/>
    <property type="match status" value="1"/>
</dbReference>
<dbReference type="EC" id="1.8.4.11" evidence="1"/>
<accession>J9CX93</accession>
<evidence type="ECO:0000313" key="4">
    <source>
        <dbReference type="EMBL" id="EJX04881.1"/>
    </source>
</evidence>
<name>J9CX93_9ZZZZ</name>
<sequence>MNRQKAIFAAGCFWGVQHQFQRQPGVLQTVVGYTGGPEENPVYTQVKAHETHHVEAIEVTYDADQVSYTDLCKLFFEIHDPAQTDGIGPDLGPQYRSEIFYLDEEQRQQAEAVIDILRSKGHTVNTVLRPAEKFWLAEDYHQHYYDKTGGEPYCHIRVKKF</sequence>
<dbReference type="PANTHER" id="PTHR43774:SF1">
    <property type="entry name" value="PEPTIDE METHIONINE SULFOXIDE REDUCTASE MSRA 2"/>
    <property type="match status" value="1"/>
</dbReference>
<comment type="caution">
    <text evidence="4">The sequence shown here is derived from an EMBL/GenBank/DDBJ whole genome shotgun (WGS) entry which is preliminary data.</text>
</comment>
<evidence type="ECO:0000256" key="1">
    <source>
        <dbReference type="ARBA" id="ARBA00012502"/>
    </source>
</evidence>
<reference evidence="4" key="1">
    <citation type="journal article" date="2012" name="PLoS ONE">
        <title>Gene sets for utilization of primary and secondary nutrition supplies in the distal gut of endangered iberian lynx.</title>
        <authorList>
            <person name="Alcaide M."/>
            <person name="Messina E."/>
            <person name="Richter M."/>
            <person name="Bargiela R."/>
            <person name="Peplies J."/>
            <person name="Huws S.A."/>
            <person name="Newbold C.J."/>
            <person name="Golyshin P.N."/>
            <person name="Simon M.A."/>
            <person name="Lopez G."/>
            <person name="Yakimov M.M."/>
            <person name="Ferrer M."/>
        </authorList>
    </citation>
    <scope>NUCLEOTIDE SEQUENCE</scope>
</reference>
<proteinExistence type="inferred from homology"/>
<dbReference type="PANTHER" id="PTHR43774">
    <property type="entry name" value="PEPTIDE METHIONINE SULFOXIDE REDUCTASE"/>
    <property type="match status" value="1"/>
</dbReference>